<gene>
    <name evidence="4" type="ORF">MNBD_GAMMA12-2401</name>
</gene>
<dbReference type="GO" id="GO:0031956">
    <property type="term" value="F:medium-chain fatty acid-CoA ligase activity"/>
    <property type="evidence" value="ECO:0007669"/>
    <property type="project" value="TreeGrafter"/>
</dbReference>
<sequence length="531" mass="59005">MNIYKLFKDQAAESPDRIALNTGNIRCSYQALEQRSTRVASMFSFYGLKAGDRVLIFQPMSIELYEVLLGIFRCGLVAVFADPQSGRKHIRDCCKRSKAKAFVGLPKAHWLRLSSWVLWKIPLCFSTGRGVPGAKSWLRLEQFRPQGNIFQPEKDAEALITFTSGSTGQPKAAVRSHDFLIAQHEVLQKSIHLQADQLDLTTLPIFVLSNLAAGVTSIIPDADISKPGFIDAEPVIEQIQKQQIERSAGSPAFYQQLVNYAEKNTITLRSIKQVYLGGAPVFPALLQKLQCLMPKANVVAVYGSTEAEPIAHISLQDISSTDLEDMNSGRGLLTGVADKSLRLAIVEFNCFANINKQIINKVQKFTVNDFKKSQVPLLEVGEIVVSGRHVLHGYLGGVGDTSTKFEVDGVRWHRTGDSGYLDSTNRLWLLGRCDARVEDSKGVLYPFAVECAAMQCEGVVRAALVSFEGQRLLLLQMKDAAHAGIPALRNLFDWAELDEVQIVKKIPVDQRHNAKVNYPELLDLLRNKRLN</sequence>
<dbReference type="InterPro" id="IPR042099">
    <property type="entry name" value="ANL_N_sf"/>
</dbReference>
<dbReference type="PROSITE" id="PS00455">
    <property type="entry name" value="AMP_BINDING"/>
    <property type="match status" value="1"/>
</dbReference>
<accession>A0A3B0YIN2</accession>
<dbReference type="InterPro" id="IPR020845">
    <property type="entry name" value="AMP-binding_CS"/>
</dbReference>
<evidence type="ECO:0000256" key="2">
    <source>
        <dbReference type="ARBA" id="ARBA00022598"/>
    </source>
</evidence>
<dbReference type="AlphaFoldDB" id="A0A3B0YIN2"/>
<proteinExistence type="inferred from homology"/>
<dbReference type="PANTHER" id="PTHR43201">
    <property type="entry name" value="ACYL-COA SYNTHETASE"/>
    <property type="match status" value="1"/>
</dbReference>
<evidence type="ECO:0000313" key="4">
    <source>
        <dbReference type="EMBL" id="VAW80818.1"/>
    </source>
</evidence>
<name>A0A3B0YIN2_9ZZZZ</name>
<dbReference type="EMBL" id="UOFL01000205">
    <property type="protein sequence ID" value="VAW80818.1"/>
    <property type="molecule type" value="Genomic_DNA"/>
</dbReference>
<evidence type="ECO:0000256" key="1">
    <source>
        <dbReference type="ARBA" id="ARBA00006432"/>
    </source>
</evidence>
<comment type="similarity">
    <text evidence="1">Belongs to the ATP-dependent AMP-binding enzyme family.</text>
</comment>
<evidence type="ECO:0000259" key="3">
    <source>
        <dbReference type="Pfam" id="PF00501"/>
    </source>
</evidence>
<keyword evidence="2" id="KW-0436">Ligase</keyword>
<dbReference type="Pfam" id="PF00501">
    <property type="entry name" value="AMP-binding"/>
    <property type="match status" value="1"/>
</dbReference>
<dbReference type="InterPro" id="IPR000873">
    <property type="entry name" value="AMP-dep_synth/lig_dom"/>
</dbReference>
<dbReference type="PANTHER" id="PTHR43201:SF5">
    <property type="entry name" value="MEDIUM-CHAIN ACYL-COA LIGASE ACSF2, MITOCHONDRIAL"/>
    <property type="match status" value="1"/>
</dbReference>
<organism evidence="4">
    <name type="scientific">hydrothermal vent metagenome</name>
    <dbReference type="NCBI Taxonomy" id="652676"/>
    <lineage>
        <taxon>unclassified sequences</taxon>
        <taxon>metagenomes</taxon>
        <taxon>ecological metagenomes</taxon>
    </lineage>
</organism>
<dbReference type="Gene3D" id="3.40.50.12780">
    <property type="entry name" value="N-terminal domain of ligase-like"/>
    <property type="match status" value="1"/>
</dbReference>
<dbReference type="GO" id="GO:0006631">
    <property type="term" value="P:fatty acid metabolic process"/>
    <property type="evidence" value="ECO:0007669"/>
    <property type="project" value="TreeGrafter"/>
</dbReference>
<protein>
    <recommendedName>
        <fullName evidence="3">AMP-dependent synthetase/ligase domain-containing protein</fullName>
    </recommendedName>
</protein>
<reference evidence="4" key="1">
    <citation type="submission" date="2018-06" db="EMBL/GenBank/DDBJ databases">
        <authorList>
            <person name="Zhirakovskaya E."/>
        </authorList>
    </citation>
    <scope>NUCLEOTIDE SEQUENCE</scope>
</reference>
<feature type="domain" description="AMP-dependent synthetase/ligase" evidence="3">
    <location>
        <begin position="7"/>
        <end position="395"/>
    </location>
</feature>
<dbReference type="SUPFAM" id="SSF56801">
    <property type="entry name" value="Acetyl-CoA synthetase-like"/>
    <property type="match status" value="1"/>
</dbReference>